<name>A0A2A6FPD6_9MICO</name>
<gene>
    <name evidence="2" type="ORF">B5766_11120</name>
</gene>
<evidence type="ECO:0000313" key="2">
    <source>
        <dbReference type="EMBL" id="PDQ34471.1"/>
    </source>
</evidence>
<reference evidence="3" key="1">
    <citation type="submission" date="2017-03" db="EMBL/GenBank/DDBJ databases">
        <authorList>
            <person name="Lund M.B."/>
        </authorList>
    </citation>
    <scope>NUCLEOTIDE SEQUENCE [LARGE SCALE GENOMIC DNA]</scope>
</reference>
<dbReference type="AlphaFoldDB" id="A0A2A6FPD6"/>
<dbReference type="Proteomes" id="UP000219994">
    <property type="component" value="Unassembled WGS sequence"/>
</dbReference>
<feature type="signal peptide" evidence="1">
    <location>
        <begin position="1"/>
        <end position="27"/>
    </location>
</feature>
<organism evidence="2 3">
    <name type="scientific">Candidatus Lumbricidiphila eiseniae</name>
    <dbReference type="NCBI Taxonomy" id="1969409"/>
    <lineage>
        <taxon>Bacteria</taxon>
        <taxon>Bacillati</taxon>
        <taxon>Actinomycetota</taxon>
        <taxon>Actinomycetes</taxon>
        <taxon>Micrococcales</taxon>
        <taxon>Microbacteriaceae</taxon>
        <taxon>Candidatus Lumbricidiphila</taxon>
    </lineage>
</organism>
<evidence type="ECO:0000256" key="1">
    <source>
        <dbReference type="SAM" id="SignalP"/>
    </source>
</evidence>
<dbReference type="Pfam" id="PF03995">
    <property type="entry name" value="Inhibitor_I36"/>
    <property type="match status" value="1"/>
</dbReference>
<comment type="caution">
    <text evidence="2">The sequence shown here is derived from an EMBL/GenBank/DDBJ whole genome shotgun (WGS) entry which is preliminary data.</text>
</comment>
<proteinExistence type="predicted"/>
<accession>A0A2A6FPD6</accession>
<protein>
    <submittedName>
        <fullName evidence="2">Uncharacterized protein</fullName>
    </submittedName>
</protein>
<evidence type="ECO:0000313" key="3">
    <source>
        <dbReference type="Proteomes" id="UP000219994"/>
    </source>
</evidence>
<dbReference type="EMBL" id="NAEP01000052">
    <property type="protein sequence ID" value="PDQ34471.1"/>
    <property type="molecule type" value="Genomic_DNA"/>
</dbReference>
<keyword evidence="1" id="KW-0732">Signal</keyword>
<sequence length="138" mass="15817">MKFRKMFVGLVLGGVMAVGGVALPAMAANHDGRVDSDECAFFYLQNLGGSFWDTNSATANFWTFDWYQVTAPHTFITPGRGQGRQVKDQAESIWVRKNQTARTYFGRNYEGDFDDARGRTWRNFSPRIRNDNGSFRWR</sequence>
<feature type="chain" id="PRO_5018064640" evidence="1">
    <location>
        <begin position="28"/>
        <end position="138"/>
    </location>
</feature>